<dbReference type="PROSITE" id="PS51957">
    <property type="entry name" value="LID"/>
    <property type="match status" value="1"/>
</dbReference>
<protein>
    <recommendedName>
        <fullName evidence="6">LIM interaction domain-containing protein</fullName>
    </recommendedName>
</protein>
<proteinExistence type="inferred from homology"/>
<dbReference type="Proteomes" id="UP000823561">
    <property type="component" value="Chromosome 14"/>
</dbReference>
<gene>
    <name evidence="7" type="ORF">AALO_G00190300</name>
</gene>
<keyword evidence="3" id="KW-0539">Nucleus</keyword>
<dbReference type="Pfam" id="PF17916">
    <property type="entry name" value="LID"/>
    <property type="match status" value="1"/>
</dbReference>
<feature type="region of interest" description="Disordered" evidence="5">
    <location>
        <begin position="361"/>
        <end position="420"/>
    </location>
</feature>
<evidence type="ECO:0000256" key="4">
    <source>
        <dbReference type="PROSITE-ProRule" id="PRU01302"/>
    </source>
</evidence>
<evidence type="ECO:0000313" key="7">
    <source>
        <dbReference type="EMBL" id="KAG5270238.1"/>
    </source>
</evidence>
<dbReference type="EMBL" id="JADWDJ010000014">
    <property type="protein sequence ID" value="KAG5270238.1"/>
    <property type="molecule type" value="Genomic_DNA"/>
</dbReference>
<dbReference type="GO" id="GO:0005634">
    <property type="term" value="C:nucleus"/>
    <property type="evidence" value="ECO:0007669"/>
    <property type="project" value="UniProtKB-SubCell"/>
</dbReference>
<evidence type="ECO:0000256" key="1">
    <source>
        <dbReference type="ARBA" id="ARBA00004123"/>
    </source>
</evidence>
<dbReference type="Pfam" id="PF01803">
    <property type="entry name" value="LIM_bind"/>
    <property type="match status" value="1"/>
</dbReference>
<evidence type="ECO:0000313" key="8">
    <source>
        <dbReference type="Proteomes" id="UP000823561"/>
    </source>
</evidence>
<dbReference type="InterPro" id="IPR041363">
    <property type="entry name" value="LID"/>
</dbReference>
<sequence>MANPPHDPFYSSPFGPFYRRHAPYMVQPEYRIYEMNKRLQSRAEESDNLWWDAFATEFFEEDATLTLSLCLEDGPKRYTIGRTLIPRYFSTVFEGGVTELHYILKHSKESFHNASISIDCDQCTMVTQHGKPMFTKCTMVTQHGKPMFTKVCTEGRLIVEFSFDDLMRIKMWHFTIRQHRELIPRSILAMHAQDPQALEQLSKNITRMGLTNFTLNYLRLCVILEPMQELMSRHKTYNLSPRDCLKTCLFQKWQRMVAPPAGPPQNFKSEIFSSNHKKAEPARQTTTKRRKRKNSASSASNSSLGNSTNSKKRSPANNFNLSSQVPDVMVVGEPTLMGGEFGDEDERLITRLENTQYDATNGLEDDAHFGHSPALPSNGPWSAKPPPSGPDPKNDSAPPQTPHYGSCLKPFAGGDDAGDDPTERCGLADLTFDSLPRAAVAHWLALWTCNRRVAGWSPDQWAAAEVPLSKAPNPTLHPERCR</sequence>
<feature type="compositionally biased region" description="Low complexity" evidence="5">
    <location>
        <begin position="295"/>
        <end position="309"/>
    </location>
</feature>
<comment type="similarity">
    <text evidence="2 4">Belongs to the LDB family.</text>
</comment>
<feature type="domain" description="LIM interaction" evidence="6">
    <location>
        <begin position="327"/>
        <end position="366"/>
    </location>
</feature>
<dbReference type="Gene3D" id="2.10.110.10">
    <property type="entry name" value="Cysteine Rich Protein"/>
    <property type="match status" value="1"/>
</dbReference>
<reference evidence="7" key="1">
    <citation type="submission" date="2020-10" db="EMBL/GenBank/DDBJ databases">
        <title>Chromosome-scale genome assembly of the Allis shad, Alosa alosa.</title>
        <authorList>
            <person name="Margot Z."/>
            <person name="Christophe K."/>
            <person name="Cabau C."/>
            <person name="Louis A."/>
            <person name="Berthelot C."/>
            <person name="Parey E."/>
            <person name="Roest Crollius H."/>
            <person name="Montfort J."/>
            <person name="Robinson-Rechavi M."/>
            <person name="Bucao C."/>
            <person name="Bouchez O."/>
            <person name="Gislard M."/>
            <person name="Lluch J."/>
            <person name="Milhes M."/>
            <person name="Lampietro C."/>
            <person name="Lopez Roques C."/>
            <person name="Donnadieu C."/>
            <person name="Braasch I."/>
            <person name="Desvignes T."/>
            <person name="Postlethwait J."/>
            <person name="Bobe J."/>
            <person name="Guiguen Y."/>
        </authorList>
    </citation>
    <scope>NUCLEOTIDE SEQUENCE</scope>
    <source>
        <strain evidence="7">M-15738</strain>
        <tissue evidence="7">Blood</tissue>
    </source>
</reference>
<accession>A0AAV6G5B8</accession>
<dbReference type="InterPro" id="IPR029005">
    <property type="entry name" value="LIM-bd/SEUSS"/>
</dbReference>
<dbReference type="GO" id="GO:0030274">
    <property type="term" value="F:LIM domain binding"/>
    <property type="evidence" value="ECO:0007669"/>
    <property type="project" value="UniProtKB-UniRule"/>
</dbReference>
<evidence type="ECO:0000256" key="5">
    <source>
        <dbReference type="SAM" id="MobiDB-lite"/>
    </source>
</evidence>
<evidence type="ECO:0000259" key="6">
    <source>
        <dbReference type="PROSITE" id="PS51957"/>
    </source>
</evidence>
<comment type="subcellular location">
    <subcellularLocation>
        <location evidence="1">Nucleus</location>
    </subcellularLocation>
</comment>
<dbReference type="FunFam" id="2.10.110.10:FF:000063">
    <property type="entry name" value="LIM domain-binding protein 2 isoform X2"/>
    <property type="match status" value="1"/>
</dbReference>
<dbReference type="AlphaFoldDB" id="A0AAV6G5B8"/>
<keyword evidence="8" id="KW-1185">Reference proteome</keyword>
<organism evidence="7 8">
    <name type="scientific">Alosa alosa</name>
    <name type="common">allis shad</name>
    <dbReference type="NCBI Taxonomy" id="278164"/>
    <lineage>
        <taxon>Eukaryota</taxon>
        <taxon>Metazoa</taxon>
        <taxon>Chordata</taxon>
        <taxon>Craniata</taxon>
        <taxon>Vertebrata</taxon>
        <taxon>Euteleostomi</taxon>
        <taxon>Actinopterygii</taxon>
        <taxon>Neopterygii</taxon>
        <taxon>Teleostei</taxon>
        <taxon>Clupei</taxon>
        <taxon>Clupeiformes</taxon>
        <taxon>Clupeoidei</taxon>
        <taxon>Clupeidae</taxon>
        <taxon>Alosa</taxon>
    </lineage>
</organism>
<name>A0AAV6G5B8_9TELE</name>
<evidence type="ECO:0000256" key="3">
    <source>
        <dbReference type="ARBA" id="ARBA00023242"/>
    </source>
</evidence>
<feature type="region of interest" description="Disordered" evidence="5">
    <location>
        <begin position="259"/>
        <end position="321"/>
    </location>
</feature>
<dbReference type="PANTHER" id="PTHR10378">
    <property type="entry name" value="LIM DOMAIN-BINDING PROTEIN"/>
    <property type="match status" value="1"/>
</dbReference>
<comment type="caution">
    <text evidence="7">The sequence shown here is derived from an EMBL/GenBank/DDBJ whole genome shotgun (WGS) entry which is preliminary data.</text>
</comment>
<evidence type="ECO:0000256" key="2">
    <source>
        <dbReference type="ARBA" id="ARBA00006928"/>
    </source>
</evidence>